<evidence type="ECO:0000313" key="4">
    <source>
        <dbReference type="Proteomes" id="UP001165083"/>
    </source>
</evidence>
<dbReference type="Gene3D" id="2.60.120.920">
    <property type="match status" value="1"/>
</dbReference>
<dbReference type="InterPro" id="IPR001870">
    <property type="entry name" value="B30.2/SPRY"/>
</dbReference>
<protein>
    <submittedName>
        <fullName evidence="3">Unnamed protein product</fullName>
    </submittedName>
</protein>
<comment type="caution">
    <text evidence="3">The sequence shown here is derived from an EMBL/GenBank/DDBJ whole genome shotgun (WGS) entry which is preliminary data.</text>
</comment>
<feature type="compositionally biased region" description="Basic and acidic residues" evidence="1">
    <location>
        <begin position="149"/>
        <end position="159"/>
    </location>
</feature>
<sequence length="159" mass="18217">MDTERSHVFFTSNGKELDLVEEGEIDSLSASWYPAIGVDSYNEVRVNFGQEPFACDSIVDELFAECNPNVVAMSDLPWHYIREYSIDCLVWRRQQTQDARAADVDEWEDALVEEGLPTKAEETCMKKWMIGMLTRRQQNRLASSEENANEERAAAQELS</sequence>
<dbReference type="OrthoDB" id="258495at2759"/>
<organism evidence="3 4">
    <name type="scientific">Phytophthora lilii</name>
    <dbReference type="NCBI Taxonomy" id="2077276"/>
    <lineage>
        <taxon>Eukaryota</taxon>
        <taxon>Sar</taxon>
        <taxon>Stramenopiles</taxon>
        <taxon>Oomycota</taxon>
        <taxon>Peronosporomycetes</taxon>
        <taxon>Peronosporales</taxon>
        <taxon>Peronosporaceae</taxon>
        <taxon>Phytophthora</taxon>
    </lineage>
</organism>
<accession>A0A9W6TK95</accession>
<evidence type="ECO:0000259" key="2">
    <source>
        <dbReference type="PROSITE" id="PS50188"/>
    </source>
</evidence>
<reference evidence="3" key="1">
    <citation type="submission" date="2023-04" db="EMBL/GenBank/DDBJ databases">
        <title>Phytophthora lilii NBRC 32176.</title>
        <authorList>
            <person name="Ichikawa N."/>
            <person name="Sato H."/>
            <person name="Tonouchi N."/>
        </authorList>
    </citation>
    <scope>NUCLEOTIDE SEQUENCE</scope>
    <source>
        <strain evidence="3">NBRC 32176</strain>
    </source>
</reference>
<dbReference type="InterPro" id="IPR043136">
    <property type="entry name" value="B30.2/SPRY_sf"/>
</dbReference>
<dbReference type="Proteomes" id="UP001165083">
    <property type="component" value="Unassembled WGS sequence"/>
</dbReference>
<feature type="region of interest" description="Disordered" evidence="1">
    <location>
        <begin position="139"/>
        <end position="159"/>
    </location>
</feature>
<feature type="domain" description="B30.2/SPRY" evidence="2">
    <location>
        <begin position="1"/>
        <end position="53"/>
    </location>
</feature>
<evidence type="ECO:0000313" key="3">
    <source>
        <dbReference type="EMBL" id="GMF15210.1"/>
    </source>
</evidence>
<proteinExistence type="predicted"/>
<gene>
    <name evidence="3" type="ORF">Plil01_000517900</name>
</gene>
<dbReference type="AlphaFoldDB" id="A0A9W6TK95"/>
<dbReference type="PROSITE" id="PS50188">
    <property type="entry name" value="B302_SPRY"/>
    <property type="match status" value="1"/>
</dbReference>
<evidence type="ECO:0000256" key="1">
    <source>
        <dbReference type="SAM" id="MobiDB-lite"/>
    </source>
</evidence>
<keyword evidence="4" id="KW-1185">Reference proteome</keyword>
<dbReference type="EMBL" id="BSXW01000217">
    <property type="protein sequence ID" value="GMF15210.1"/>
    <property type="molecule type" value="Genomic_DNA"/>
</dbReference>
<name>A0A9W6TK95_9STRA</name>